<keyword evidence="3" id="KW-1185">Reference proteome</keyword>
<evidence type="ECO:0000256" key="1">
    <source>
        <dbReference type="SAM" id="SignalP"/>
    </source>
</evidence>
<dbReference type="SUPFAM" id="SSF57938">
    <property type="entry name" value="DnaJ/Hsp40 cysteine-rich domain"/>
    <property type="match status" value="1"/>
</dbReference>
<accession>A0A830CJK6</accession>
<proteinExistence type="predicted"/>
<feature type="signal peptide" evidence="1">
    <location>
        <begin position="1"/>
        <end position="16"/>
    </location>
</feature>
<reference evidence="2" key="1">
    <citation type="submission" date="2020-07" db="EMBL/GenBank/DDBJ databases">
        <title>Ethylene signaling mediates host invasion by parasitic plants.</title>
        <authorList>
            <person name="Yoshida S."/>
        </authorList>
    </citation>
    <scope>NUCLEOTIDE SEQUENCE</scope>
    <source>
        <strain evidence="2">Okayama</strain>
    </source>
</reference>
<evidence type="ECO:0000313" key="2">
    <source>
        <dbReference type="EMBL" id="GFP98432.1"/>
    </source>
</evidence>
<dbReference type="InterPro" id="IPR036410">
    <property type="entry name" value="HSP_DnaJ_Cys-rich_dom_sf"/>
</dbReference>
<feature type="chain" id="PRO_5032952744" evidence="1">
    <location>
        <begin position="17"/>
        <end position="127"/>
    </location>
</feature>
<name>A0A830CJK6_9LAMI</name>
<sequence length="127" mass="13737">MIFYLCVVVFFPFGFGSESDLNGCCSGLVLSLKYDPLKTLPTHKAASPPLALPPPWTVFQGKTTVSHGTSCRACKAVGFYACKLCNGNGTIKWSPLYDPVFINPCVCPSCDGFKVQRRLNCLGYGSV</sequence>
<dbReference type="Proteomes" id="UP000653305">
    <property type="component" value="Unassembled WGS sequence"/>
</dbReference>
<protein>
    <submittedName>
        <fullName evidence="2">Uncharacterized protein</fullName>
    </submittedName>
</protein>
<comment type="caution">
    <text evidence="2">The sequence shown here is derived from an EMBL/GenBank/DDBJ whole genome shotgun (WGS) entry which is preliminary data.</text>
</comment>
<gene>
    <name evidence="2" type="ORF">PHJA_001987100</name>
</gene>
<dbReference type="AlphaFoldDB" id="A0A830CJK6"/>
<evidence type="ECO:0000313" key="3">
    <source>
        <dbReference type="Proteomes" id="UP000653305"/>
    </source>
</evidence>
<dbReference type="EMBL" id="BMAC01000526">
    <property type="protein sequence ID" value="GFP98432.1"/>
    <property type="molecule type" value="Genomic_DNA"/>
</dbReference>
<dbReference type="OrthoDB" id="513013at2759"/>
<keyword evidence="1" id="KW-0732">Signal</keyword>
<organism evidence="2 3">
    <name type="scientific">Phtheirospermum japonicum</name>
    <dbReference type="NCBI Taxonomy" id="374723"/>
    <lineage>
        <taxon>Eukaryota</taxon>
        <taxon>Viridiplantae</taxon>
        <taxon>Streptophyta</taxon>
        <taxon>Embryophyta</taxon>
        <taxon>Tracheophyta</taxon>
        <taxon>Spermatophyta</taxon>
        <taxon>Magnoliopsida</taxon>
        <taxon>eudicotyledons</taxon>
        <taxon>Gunneridae</taxon>
        <taxon>Pentapetalae</taxon>
        <taxon>asterids</taxon>
        <taxon>lamiids</taxon>
        <taxon>Lamiales</taxon>
        <taxon>Orobanchaceae</taxon>
        <taxon>Orobanchaceae incertae sedis</taxon>
        <taxon>Phtheirospermum</taxon>
    </lineage>
</organism>